<feature type="transmembrane region" description="Helical" evidence="6">
    <location>
        <begin position="236"/>
        <end position="257"/>
    </location>
</feature>
<keyword evidence="2 6" id="KW-0812">Transmembrane</keyword>
<feature type="compositionally biased region" description="Polar residues" evidence="5">
    <location>
        <begin position="1"/>
        <end position="14"/>
    </location>
</feature>
<dbReference type="EMBL" id="MU006090">
    <property type="protein sequence ID" value="KAF2842122.1"/>
    <property type="molecule type" value="Genomic_DNA"/>
</dbReference>
<evidence type="ECO:0000313" key="8">
    <source>
        <dbReference type="EMBL" id="KAF2842122.1"/>
    </source>
</evidence>
<dbReference type="OrthoDB" id="2130629at2759"/>
<gene>
    <name evidence="8" type="ORF">M501DRAFT_926870</name>
</gene>
<feature type="transmembrane region" description="Helical" evidence="6">
    <location>
        <begin position="85"/>
        <end position="103"/>
    </location>
</feature>
<dbReference type="PANTHER" id="PTHR42718:SF36">
    <property type="entry name" value="MULTIDRUG TRANSPORTER, PUTATIVE (AFU_ORTHOLOGUE AFUA_4G13820)-RELATED"/>
    <property type="match status" value="1"/>
</dbReference>
<feature type="transmembrane region" description="Helical" evidence="6">
    <location>
        <begin position="475"/>
        <end position="494"/>
    </location>
</feature>
<proteinExistence type="predicted"/>
<feature type="region of interest" description="Disordered" evidence="5">
    <location>
        <begin position="1"/>
        <end position="25"/>
    </location>
</feature>
<feature type="transmembrane region" description="Helical" evidence="6">
    <location>
        <begin position="204"/>
        <end position="224"/>
    </location>
</feature>
<feature type="transmembrane region" description="Helical" evidence="6">
    <location>
        <begin position="115"/>
        <end position="132"/>
    </location>
</feature>
<dbReference type="GO" id="GO:0022857">
    <property type="term" value="F:transmembrane transporter activity"/>
    <property type="evidence" value="ECO:0007669"/>
    <property type="project" value="InterPro"/>
</dbReference>
<dbReference type="InterPro" id="IPR011701">
    <property type="entry name" value="MFS"/>
</dbReference>
<dbReference type="Proteomes" id="UP000799429">
    <property type="component" value="Unassembled WGS sequence"/>
</dbReference>
<accession>A0A9P4SHX1</accession>
<feature type="transmembrane region" description="Helical" evidence="6">
    <location>
        <begin position="345"/>
        <end position="367"/>
    </location>
</feature>
<dbReference type="Gene3D" id="1.20.1720.10">
    <property type="entry name" value="Multidrug resistance protein D"/>
    <property type="match status" value="1"/>
</dbReference>
<dbReference type="InterPro" id="IPR020846">
    <property type="entry name" value="MFS_dom"/>
</dbReference>
<keyword evidence="9" id="KW-1185">Reference proteome</keyword>
<sequence length="525" mass="57532">METLENENAPSKPSSPAEMEQEESHEARIERLGRERPAIFKTRWAEIGFVYSIVMSQVLTEYFVSGFNVVLPTITEELNIKAAQSTWPASAFSLVVACFLLTFGRLSDMYGGYPVYTAGCAWLALWSLIAGFSQNELMIDFCRAIQGLGPAAFLPSSLMLLGSVYRPGPRKNLVFSIYGACAPLGFYVGIFFAGVTAEYTTWGWYFWIGAILSLSTALTSYLFIPSDTEERKNMGIKMDWPGAILISSGLILLVFAITESSAAPNGWGTSYVVVTLIAGVIILSIAAYIEGWVVEMPLLPFDMFKIKYIKALILALFATYGSLGTFLLYSTFYTQRTMGVTPLQLVAWFTPMALGGCILSVVGGLILHLIPGTILVIISGIAWIVSPLLFALAPAGANYWAWIFPSMICATVAIDITFNVTNVFITTSMPLRRQGLAGALINSLMHIGIAFFLGFADVVRTQTEHQGERKTYKNVFWYEVGCAAFALVVLLRFVRIKKAKSDMTADEKAALEAAEGSMLQVSSSR</sequence>
<keyword evidence="3 6" id="KW-1133">Transmembrane helix</keyword>
<evidence type="ECO:0000256" key="4">
    <source>
        <dbReference type="ARBA" id="ARBA00023136"/>
    </source>
</evidence>
<dbReference type="FunFam" id="1.20.1250.20:FF:000447">
    <property type="entry name" value="MFS multidrug transporter, putative"/>
    <property type="match status" value="1"/>
</dbReference>
<organism evidence="8 9">
    <name type="scientific">Patellaria atrata CBS 101060</name>
    <dbReference type="NCBI Taxonomy" id="1346257"/>
    <lineage>
        <taxon>Eukaryota</taxon>
        <taxon>Fungi</taxon>
        <taxon>Dikarya</taxon>
        <taxon>Ascomycota</taxon>
        <taxon>Pezizomycotina</taxon>
        <taxon>Dothideomycetes</taxon>
        <taxon>Dothideomycetes incertae sedis</taxon>
        <taxon>Patellariales</taxon>
        <taxon>Patellariaceae</taxon>
        <taxon>Patellaria</taxon>
    </lineage>
</organism>
<comment type="caution">
    <text evidence="8">The sequence shown here is derived from an EMBL/GenBank/DDBJ whole genome shotgun (WGS) entry which is preliminary data.</text>
</comment>
<evidence type="ECO:0000256" key="6">
    <source>
        <dbReference type="SAM" id="Phobius"/>
    </source>
</evidence>
<dbReference type="PANTHER" id="PTHR42718">
    <property type="entry name" value="MAJOR FACILITATOR SUPERFAMILY MULTIDRUG TRANSPORTER MFSC"/>
    <property type="match status" value="1"/>
</dbReference>
<name>A0A9P4SHX1_9PEZI</name>
<evidence type="ECO:0000256" key="2">
    <source>
        <dbReference type="ARBA" id="ARBA00022692"/>
    </source>
</evidence>
<evidence type="ECO:0000256" key="5">
    <source>
        <dbReference type="SAM" id="MobiDB-lite"/>
    </source>
</evidence>
<feature type="transmembrane region" description="Helical" evidence="6">
    <location>
        <begin position="44"/>
        <end position="65"/>
    </location>
</feature>
<evidence type="ECO:0000313" key="9">
    <source>
        <dbReference type="Proteomes" id="UP000799429"/>
    </source>
</evidence>
<dbReference type="PROSITE" id="PS50850">
    <property type="entry name" value="MFS"/>
    <property type="match status" value="1"/>
</dbReference>
<reference evidence="8" key="1">
    <citation type="journal article" date="2020" name="Stud. Mycol.">
        <title>101 Dothideomycetes genomes: a test case for predicting lifestyles and emergence of pathogens.</title>
        <authorList>
            <person name="Haridas S."/>
            <person name="Albert R."/>
            <person name="Binder M."/>
            <person name="Bloem J."/>
            <person name="Labutti K."/>
            <person name="Salamov A."/>
            <person name="Andreopoulos B."/>
            <person name="Baker S."/>
            <person name="Barry K."/>
            <person name="Bills G."/>
            <person name="Bluhm B."/>
            <person name="Cannon C."/>
            <person name="Castanera R."/>
            <person name="Culley D."/>
            <person name="Daum C."/>
            <person name="Ezra D."/>
            <person name="Gonzalez J."/>
            <person name="Henrissat B."/>
            <person name="Kuo A."/>
            <person name="Liang C."/>
            <person name="Lipzen A."/>
            <person name="Lutzoni F."/>
            <person name="Magnuson J."/>
            <person name="Mondo S."/>
            <person name="Nolan M."/>
            <person name="Ohm R."/>
            <person name="Pangilinan J."/>
            <person name="Park H.-J."/>
            <person name="Ramirez L."/>
            <person name="Alfaro M."/>
            <person name="Sun H."/>
            <person name="Tritt A."/>
            <person name="Yoshinaga Y."/>
            <person name="Zwiers L.-H."/>
            <person name="Turgeon B."/>
            <person name="Goodwin S."/>
            <person name="Spatafora J."/>
            <person name="Crous P."/>
            <person name="Grigoriev I."/>
        </authorList>
    </citation>
    <scope>NUCLEOTIDE SEQUENCE</scope>
    <source>
        <strain evidence="8">CBS 101060</strain>
    </source>
</reference>
<feature type="transmembrane region" description="Helical" evidence="6">
    <location>
        <begin position="311"/>
        <end position="333"/>
    </location>
</feature>
<dbReference type="SUPFAM" id="SSF103473">
    <property type="entry name" value="MFS general substrate transporter"/>
    <property type="match status" value="1"/>
</dbReference>
<comment type="subcellular location">
    <subcellularLocation>
        <location evidence="1">Membrane</location>
        <topology evidence="1">Multi-pass membrane protein</topology>
    </subcellularLocation>
</comment>
<feature type="transmembrane region" description="Helical" evidence="6">
    <location>
        <begin position="173"/>
        <end position="192"/>
    </location>
</feature>
<feature type="transmembrane region" description="Helical" evidence="6">
    <location>
        <begin position="374"/>
        <end position="393"/>
    </location>
</feature>
<evidence type="ECO:0000256" key="3">
    <source>
        <dbReference type="ARBA" id="ARBA00022989"/>
    </source>
</evidence>
<dbReference type="AlphaFoldDB" id="A0A9P4SHX1"/>
<feature type="transmembrane region" description="Helical" evidence="6">
    <location>
        <begin position="269"/>
        <end position="290"/>
    </location>
</feature>
<dbReference type="InterPro" id="IPR036259">
    <property type="entry name" value="MFS_trans_sf"/>
</dbReference>
<keyword evidence="4 6" id="KW-0472">Membrane</keyword>
<feature type="transmembrane region" description="Helical" evidence="6">
    <location>
        <begin position="399"/>
        <end position="424"/>
    </location>
</feature>
<dbReference type="Gene3D" id="1.20.1250.20">
    <property type="entry name" value="MFS general substrate transporter like domains"/>
    <property type="match status" value="1"/>
</dbReference>
<feature type="transmembrane region" description="Helical" evidence="6">
    <location>
        <begin position="436"/>
        <end position="455"/>
    </location>
</feature>
<feature type="transmembrane region" description="Helical" evidence="6">
    <location>
        <begin position="144"/>
        <end position="161"/>
    </location>
</feature>
<protein>
    <submittedName>
        <fullName evidence="8">MFS general substrate transporter</fullName>
    </submittedName>
</protein>
<evidence type="ECO:0000259" key="7">
    <source>
        <dbReference type="PROSITE" id="PS50850"/>
    </source>
</evidence>
<dbReference type="GO" id="GO:0016020">
    <property type="term" value="C:membrane"/>
    <property type="evidence" value="ECO:0007669"/>
    <property type="project" value="UniProtKB-SubCell"/>
</dbReference>
<dbReference type="Pfam" id="PF07690">
    <property type="entry name" value="MFS_1"/>
    <property type="match status" value="1"/>
</dbReference>
<dbReference type="CDD" id="cd17476">
    <property type="entry name" value="MFS_Amf1_MDR_like"/>
    <property type="match status" value="1"/>
</dbReference>
<evidence type="ECO:0000256" key="1">
    <source>
        <dbReference type="ARBA" id="ARBA00004141"/>
    </source>
</evidence>
<feature type="domain" description="Major facilitator superfamily (MFS) profile" evidence="7">
    <location>
        <begin position="49"/>
        <end position="498"/>
    </location>
</feature>